<dbReference type="NCBIfam" id="NF009124">
    <property type="entry name" value="PRK12476.1"/>
    <property type="match status" value="1"/>
</dbReference>
<dbReference type="EMBL" id="JABFYL010000039">
    <property type="protein sequence ID" value="NVN52004.1"/>
    <property type="molecule type" value="Genomic_DNA"/>
</dbReference>
<keyword evidence="8" id="KW-1185">Reference proteome</keyword>
<dbReference type="GO" id="GO:0005886">
    <property type="term" value="C:plasma membrane"/>
    <property type="evidence" value="ECO:0007669"/>
    <property type="project" value="TreeGrafter"/>
</dbReference>
<dbReference type="GO" id="GO:0070566">
    <property type="term" value="F:adenylyltransferase activity"/>
    <property type="evidence" value="ECO:0007669"/>
    <property type="project" value="TreeGrafter"/>
</dbReference>
<evidence type="ECO:0000259" key="5">
    <source>
        <dbReference type="Pfam" id="PF00501"/>
    </source>
</evidence>
<keyword evidence="3" id="KW-0276">Fatty acid metabolism</keyword>
<name>A0A850PVJ0_9MYCO</name>
<protein>
    <submittedName>
        <fullName evidence="7">Long-chain fatty-acid-AMP ligase FadD31</fullName>
    </submittedName>
</protein>
<evidence type="ECO:0000313" key="7">
    <source>
        <dbReference type="EMBL" id="NVN52004.1"/>
    </source>
</evidence>
<dbReference type="GO" id="GO:0071766">
    <property type="term" value="P:Actinobacterium-type cell wall biogenesis"/>
    <property type="evidence" value="ECO:0007669"/>
    <property type="project" value="UniProtKB-ARBA"/>
</dbReference>
<comment type="similarity">
    <text evidence="1">Belongs to the ATP-dependent AMP-binding enzyme family.</text>
</comment>
<dbReference type="GO" id="GO:0006633">
    <property type="term" value="P:fatty acid biosynthetic process"/>
    <property type="evidence" value="ECO:0007669"/>
    <property type="project" value="TreeGrafter"/>
</dbReference>
<dbReference type="Pfam" id="PF23024">
    <property type="entry name" value="AMP-dom_DIP2-like"/>
    <property type="match status" value="1"/>
</dbReference>
<evidence type="ECO:0000259" key="6">
    <source>
        <dbReference type="Pfam" id="PF23024"/>
    </source>
</evidence>
<dbReference type="SUPFAM" id="SSF56801">
    <property type="entry name" value="Acetyl-CoA synthetase-like"/>
    <property type="match status" value="1"/>
</dbReference>
<dbReference type="InterPro" id="IPR025110">
    <property type="entry name" value="AMP-bd_C"/>
</dbReference>
<dbReference type="InterPro" id="IPR045851">
    <property type="entry name" value="AMP-bd_C_sf"/>
</dbReference>
<comment type="caution">
    <text evidence="7">The sequence shown here is derived from an EMBL/GenBank/DDBJ whole genome shotgun (WGS) entry which is preliminary data.</text>
</comment>
<dbReference type="PANTHER" id="PTHR22754:SF32">
    <property type="entry name" value="DISCO-INTERACTING PROTEIN 2"/>
    <property type="match status" value="1"/>
</dbReference>
<sequence>MRSITTGEILATPRLRGMSRSGPRSTAIGDGLLQIGDCLDAGGGIVLPPGVNLISLIDRNIANVGESIAYRYLDFTGPGGGHALEMTWNELGVRMRAIAARIQRVAGRGDRVAILAPQGLDYVAAFFAAIKAGTIAVPLFVPELPGHAERLDTALHDAQPTAVLTTSATRNGIDDFLGARVAPTLRPDVIVIDDIPDSAAGDYVAAAVNVDDVSHLQYTGGATRPPVGVEITHRAVGTNLLQMILSIDLLDRNTHGVSWLPLYHDMGLSMIGFPAVYGGHSTLMSPTAFVRRPLRWIEALSAGSQIGRVVTAAPNFAYEWTVQRGLPAEGSGIDLKNVVMIVGSEPVNIDVIRMFNAAFAPFGLPRTAFKPSYGLAEATLFVSTIEPAAEATVVHLDRERLAAGHAVTVNSEHPRAVAQVSCGTIARSQWGVIVDPQTSAEIPDGRVGEIWLQGANIGRGYWGRPEDTDRIFGAHLTSTLATGSHAMGARSAGTWLRTGDLGCYLDGELFVTGRIADMLTVAGLSHYPQDIETSAAEASPIIRRGYAAAFTVPGEAGDSIVVVAERAAGTARIDRASAVDSIKAAVLHRHGLPVSDVRIVPAGSIPRTTSGKLARRACRSDYLGGAFD</sequence>
<organism evidence="7 8">
    <name type="scientific">Mycolicibacterium hippocampi</name>
    <dbReference type="NCBI Taxonomy" id="659824"/>
    <lineage>
        <taxon>Bacteria</taxon>
        <taxon>Bacillati</taxon>
        <taxon>Actinomycetota</taxon>
        <taxon>Actinomycetes</taxon>
        <taxon>Mycobacteriales</taxon>
        <taxon>Mycobacteriaceae</taxon>
        <taxon>Mycolicibacterium</taxon>
    </lineage>
</organism>
<dbReference type="AlphaFoldDB" id="A0A850PVJ0"/>
<keyword evidence="4" id="KW-0443">Lipid metabolism</keyword>
<gene>
    <name evidence="7" type="ORF">HLY00_1997</name>
</gene>
<proteinExistence type="inferred from homology"/>
<dbReference type="GO" id="GO:0016874">
    <property type="term" value="F:ligase activity"/>
    <property type="evidence" value="ECO:0007669"/>
    <property type="project" value="UniProtKB-KW"/>
</dbReference>
<evidence type="ECO:0000256" key="1">
    <source>
        <dbReference type="ARBA" id="ARBA00006432"/>
    </source>
</evidence>
<feature type="domain" description="AMP-dependent synthetase/ligase" evidence="5">
    <location>
        <begin position="81"/>
        <end position="462"/>
    </location>
</feature>
<dbReference type="InterPro" id="IPR040097">
    <property type="entry name" value="FAAL/FAAC"/>
</dbReference>
<evidence type="ECO:0000256" key="3">
    <source>
        <dbReference type="ARBA" id="ARBA00022832"/>
    </source>
</evidence>
<reference evidence="7 8" key="1">
    <citation type="submission" date="2020-05" db="EMBL/GenBank/DDBJ databases">
        <title>Draft genome sequence of Mycobacterium hippocampi DL, isolated from European seabass, Dicentrarchus labrax, reared in fish farms.</title>
        <authorList>
            <person name="Stathopoulou P."/>
            <person name="Asimakis E."/>
            <person name="Tzokas K."/>
            <person name="Batargias C."/>
            <person name="Tsiamis G."/>
        </authorList>
    </citation>
    <scope>NUCLEOTIDE SEQUENCE [LARGE SCALE GENOMIC DNA]</scope>
    <source>
        <strain evidence="7 8">DL</strain>
    </source>
</reference>
<dbReference type="InterPro" id="IPR042099">
    <property type="entry name" value="ANL_N_sf"/>
</dbReference>
<evidence type="ECO:0000256" key="4">
    <source>
        <dbReference type="ARBA" id="ARBA00023098"/>
    </source>
</evidence>
<dbReference type="Gene3D" id="3.40.50.12780">
    <property type="entry name" value="N-terminal domain of ligase-like"/>
    <property type="match status" value="1"/>
</dbReference>
<accession>A0A850PVJ0</accession>
<dbReference type="InterPro" id="IPR000873">
    <property type="entry name" value="AMP-dep_synth/lig_dom"/>
</dbReference>
<dbReference type="FunFam" id="3.40.50.12780:FF:000013">
    <property type="entry name" value="Long-chain-fatty-acid--AMP ligase FadD32"/>
    <property type="match status" value="1"/>
</dbReference>
<dbReference type="Pfam" id="PF00501">
    <property type="entry name" value="AMP-binding"/>
    <property type="match status" value="1"/>
</dbReference>
<evidence type="ECO:0000256" key="2">
    <source>
        <dbReference type="ARBA" id="ARBA00022598"/>
    </source>
</evidence>
<keyword evidence="2 7" id="KW-0436">Ligase</keyword>
<dbReference type="PANTHER" id="PTHR22754">
    <property type="entry name" value="DISCO-INTERACTING PROTEIN 2 DIP2 -RELATED"/>
    <property type="match status" value="1"/>
</dbReference>
<dbReference type="Gene3D" id="3.30.300.30">
    <property type="match status" value="1"/>
</dbReference>
<dbReference type="Proteomes" id="UP000570517">
    <property type="component" value="Unassembled WGS sequence"/>
</dbReference>
<evidence type="ECO:0000313" key="8">
    <source>
        <dbReference type="Proteomes" id="UP000570517"/>
    </source>
</evidence>
<feature type="domain" description="AMP-binding enzyme C-terminal" evidence="6">
    <location>
        <begin position="517"/>
        <end position="624"/>
    </location>
</feature>
<dbReference type="CDD" id="cd05931">
    <property type="entry name" value="FAAL"/>
    <property type="match status" value="1"/>
</dbReference>